<dbReference type="HOGENOM" id="CLU_023976_8_1_5"/>
<feature type="coiled-coil region" evidence="10">
    <location>
        <begin position="244"/>
        <end position="300"/>
    </location>
</feature>
<dbReference type="InterPro" id="IPR010129">
    <property type="entry name" value="T1SS_HlyD"/>
</dbReference>
<dbReference type="Proteomes" id="UP000032160">
    <property type="component" value="Chromosome I"/>
</dbReference>
<reference evidence="13 14" key="1">
    <citation type="journal article" date="2014" name="Front. Genet.">
        <title>Genome and metabolic network of "Candidatus Phaeomarinobacter ectocarpi" Ec32, a new candidate genus of Alphaproteobacteria frequently associated with brown algae.</title>
        <authorList>
            <person name="Dittami S.M."/>
            <person name="Barbeyron T."/>
            <person name="Boyen C."/>
            <person name="Cambefort J."/>
            <person name="Collet G."/>
            <person name="Delage L."/>
            <person name="Gobet A."/>
            <person name="Groisillier A."/>
            <person name="Leblanc C."/>
            <person name="Michel G."/>
            <person name="Scornet D."/>
            <person name="Siegel A."/>
            <person name="Tapia J.E."/>
            <person name="Tonon T."/>
        </authorList>
    </citation>
    <scope>NUCLEOTIDE SEQUENCE [LARGE SCALE GENOMIC DNA]</scope>
    <source>
        <strain evidence="13 14">Ec32</strain>
    </source>
</reference>
<keyword evidence="8 9" id="KW-0472">Membrane</keyword>
<dbReference type="InterPro" id="IPR058781">
    <property type="entry name" value="HH_AprE-like"/>
</dbReference>
<comment type="similarity">
    <text evidence="2 9">Belongs to the membrane fusion protein (MFP) (TC 8.A.1) family.</text>
</comment>
<evidence type="ECO:0000256" key="7">
    <source>
        <dbReference type="ARBA" id="ARBA00022989"/>
    </source>
</evidence>
<dbReference type="AlphaFoldDB" id="X5MKY0"/>
<dbReference type="KEGG" id="pect:BN1012_Phect771"/>
<evidence type="ECO:0000259" key="12">
    <source>
        <dbReference type="Pfam" id="PF26002"/>
    </source>
</evidence>
<evidence type="ECO:0000256" key="10">
    <source>
        <dbReference type="SAM" id="Coils"/>
    </source>
</evidence>
<keyword evidence="14" id="KW-1185">Reference proteome</keyword>
<protein>
    <recommendedName>
        <fullName evidence="9">Membrane fusion protein (MFP) family protein</fullName>
    </recommendedName>
</protein>
<keyword evidence="4 9" id="KW-1003">Cell membrane</keyword>
<evidence type="ECO:0000256" key="6">
    <source>
        <dbReference type="ARBA" id="ARBA00022692"/>
    </source>
</evidence>
<sequence>MKLGLHKLKRRVLGAPDEKLLALPLALEEGKAPRVASLVLTVVSLFVGMAVIWASLTTVRELAVAAGQVEPAGSVLTVKHLEGGIVGDILVSNGALVEAGEALVQFQPALAGADLDQARAKAASLQLTAERQAAFVNEQEPVFDVDAEFLHLADEQMEAWELQDASRAEQRGVARSRIAQRQAELSSLERRVINLETQVSILEEQMEMRRGLLEKGLVSRIAFLESQRAVEQTRGELITTQGRVAEVEQAMLETELSLKEINARLLDEAKRDRARALGELEEVNNQIAKAQDRVKRLALRAPARGLVKGLTVKSVGDVVRPGDPVLEIVPIDDELVAQVEVDPKDIGHVSIGDRAHVRVTTYDPARFGALEGSVSKISASTFENDRGEHFYHATIKLDRNFVGSGLTKHLVLPGMVVNAEIVTGSKSIVRYLLKPVFRSLDTAFSER</sequence>
<evidence type="ECO:0000256" key="2">
    <source>
        <dbReference type="ARBA" id="ARBA00009477"/>
    </source>
</evidence>
<dbReference type="InterPro" id="IPR058982">
    <property type="entry name" value="Beta-barrel_AprE"/>
</dbReference>
<evidence type="ECO:0000259" key="11">
    <source>
        <dbReference type="Pfam" id="PF25994"/>
    </source>
</evidence>
<evidence type="ECO:0000256" key="3">
    <source>
        <dbReference type="ARBA" id="ARBA00022448"/>
    </source>
</evidence>
<organism evidence="13 14">
    <name type="scientific">Candidatus Phaeomarinibacter ectocarpi</name>
    <dbReference type="NCBI Taxonomy" id="1458461"/>
    <lineage>
        <taxon>Bacteria</taxon>
        <taxon>Pseudomonadati</taxon>
        <taxon>Pseudomonadota</taxon>
        <taxon>Alphaproteobacteria</taxon>
        <taxon>Hyphomicrobiales</taxon>
        <taxon>Parvibaculaceae</taxon>
        <taxon>Candidatus Phaeomarinibacter</taxon>
    </lineage>
</organism>
<dbReference type="PRINTS" id="PR01490">
    <property type="entry name" value="RTXTOXIND"/>
</dbReference>
<dbReference type="PANTHER" id="PTHR30386">
    <property type="entry name" value="MEMBRANE FUSION SUBUNIT OF EMRAB-TOLC MULTIDRUG EFFLUX PUMP"/>
    <property type="match status" value="1"/>
</dbReference>
<feature type="domain" description="AprE-like long alpha-helical hairpin" evidence="11">
    <location>
        <begin position="112"/>
        <end position="293"/>
    </location>
</feature>
<evidence type="ECO:0000256" key="9">
    <source>
        <dbReference type="RuleBase" id="RU365093"/>
    </source>
</evidence>
<evidence type="ECO:0000256" key="1">
    <source>
        <dbReference type="ARBA" id="ARBA00004377"/>
    </source>
</evidence>
<evidence type="ECO:0000313" key="13">
    <source>
        <dbReference type="EMBL" id="CDO58985.1"/>
    </source>
</evidence>
<dbReference type="GO" id="GO:0005886">
    <property type="term" value="C:plasma membrane"/>
    <property type="evidence" value="ECO:0007669"/>
    <property type="project" value="UniProtKB-SubCell"/>
</dbReference>
<dbReference type="OrthoDB" id="9810980at2"/>
<feature type="coiled-coil region" evidence="10">
    <location>
        <begin position="178"/>
        <end position="205"/>
    </location>
</feature>
<dbReference type="GO" id="GO:0015031">
    <property type="term" value="P:protein transport"/>
    <property type="evidence" value="ECO:0007669"/>
    <property type="project" value="InterPro"/>
</dbReference>
<dbReference type="InterPro" id="IPR050739">
    <property type="entry name" value="MFP"/>
</dbReference>
<dbReference type="Gene3D" id="2.40.30.170">
    <property type="match status" value="1"/>
</dbReference>
<comment type="subcellular location">
    <subcellularLocation>
        <location evidence="1 9">Cell inner membrane</location>
        <topology evidence="1 9">Single-pass membrane protein</topology>
    </subcellularLocation>
</comment>
<keyword evidence="7 9" id="KW-1133">Transmembrane helix</keyword>
<dbReference type="SUPFAM" id="SSF111369">
    <property type="entry name" value="HlyD-like secretion proteins"/>
    <property type="match status" value="1"/>
</dbReference>
<feature type="transmembrane region" description="Helical" evidence="9">
    <location>
        <begin position="35"/>
        <end position="56"/>
    </location>
</feature>
<evidence type="ECO:0000256" key="4">
    <source>
        <dbReference type="ARBA" id="ARBA00022475"/>
    </source>
</evidence>
<evidence type="ECO:0000313" key="14">
    <source>
        <dbReference type="Proteomes" id="UP000032160"/>
    </source>
</evidence>
<dbReference type="EMBL" id="HG966617">
    <property type="protein sequence ID" value="CDO58985.1"/>
    <property type="molecule type" value="Genomic_DNA"/>
</dbReference>
<proteinExistence type="inferred from homology"/>
<dbReference type="NCBIfam" id="TIGR01843">
    <property type="entry name" value="type_I_hlyD"/>
    <property type="match status" value="1"/>
</dbReference>
<keyword evidence="5 9" id="KW-0997">Cell inner membrane</keyword>
<dbReference type="PANTHER" id="PTHR30386:SF26">
    <property type="entry name" value="TRANSPORT PROTEIN COMB"/>
    <property type="match status" value="1"/>
</dbReference>
<dbReference type="Pfam" id="PF25994">
    <property type="entry name" value="HH_AprE"/>
    <property type="match status" value="1"/>
</dbReference>
<gene>
    <name evidence="13" type="ORF">BN1012_Phect771</name>
</gene>
<feature type="domain" description="AprE-like beta-barrel" evidence="12">
    <location>
        <begin position="335"/>
        <end position="424"/>
    </location>
</feature>
<name>X5MKY0_9HYPH</name>
<evidence type="ECO:0000256" key="8">
    <source>
        <dbReference type="ARBA" id="ARBA00023136"/>
    </source>
</evidence>
<dbReference type="RefSeq" id="WP_052535175.1">
    <property type="nucleotide sequence ID" value="NZ_HG966617.1"/>
</dbReference>
<keyword evidence="3 9" id="KW-0813">Transport</keyword>
<dbReference type="STRING" id="1458461.BN1012_Phect771"/>
<dbReference type="Pfam" id="PF26002">
    <property type="entry name" value="Beta-barrel_AprE"/>
    <property type="match status" value="1"/>
</dbReference>
<keyword evidence="10" id="KW-0175">Coiled coil</keyword>
<keyword evidence="6 9" id="KW-0812">Transmembrane</keyword>
<evidence type="ECO:0000256" key="5">
    <source>
        <dbReference type="ARBA" id="ARBA00022519"/>
    </source>
</evidence>
<accession>X5MKY0</accession>